<keyword evidence="2" id="KW-1185">Reference proteome</keyword>
<gene>
    <name evidence="1" type="ORF">DPEC_G00063130</name>
</gene>
<dbReference type="EMBL" id="CM055732">
    <property type="protein sequence ID" value="KAJ8011902.1"/>
    <property type="molecule type" value="Genomic_DNA"/>
</dbReference>
<evidence type="ECO:0000313" key="1">
    <source>
        <dbReference type="EMBL" id="KAJ8011902.1"/>
    </source>
</evidence>
<evidence type="ECO:0000313" key="2">
    <source>
        <dbReference type="Proteomes" id="UP001157502"/>
    </source>
</evidence>
<dbReference type="Proteomes" id="UP001157502">
    <property type="component" value="Chromosome 5"/>
</dbReference>
<organism evidence="1 2">
    <name type="scientific">Dallia pectoralis</name>
    <name type="common">Alaska blackfish</name>
    <dbReference type="NCBI Taxonomy" id="75939"/>
    <lineage>
        <taxon>Eukaryota</taxon>
        <taxon>Metazoa</taxon>
        <taxon>Chordata</taxon>
        <taxon>Craniata</taxon>
        <taxon>Vertebrata</taxon>
        <taxon>Euteleostomi</taxon>
        <taxon>Actinopterygii</taxon>
        <taxon>Neopterygii</taxon>
        <taxon>Teleostei</taxon>
        <taxon>Protacanthopterygii</taxon>
        <taxon>Esociformes</taxon>
        <taxon>Umbridae</taxon>
        <taxon>Dallia</taxon>
    </lineage>
</organism>
<proteinExistence type="predicted"/>
<reference evidence="1" key="1">
    <citation type="submission" date="2021-05" db="EMBL/GenBank/DDBJ databases">
        <authorList>
            <person name="Pan Q."/>
            <person name="Jouanno E."/>
            <person name="Zahm M."/>
            <person name="Klopp C."/>
            <person name="Cabau C."/>
            <person name="Louis A."/>
            <person name="Berthelot C."/>
            <person name="Parey E."/>
            <person name="Roest Crollius H."/>
            <person name="Montfort J."/>
            <person name="Robinson-Rechavi M."/>
            <person name="Bouchez O."/>
            <person name="Lampietro C."/>
            <person name="Lopez Roques C."/>
            <person name="Donnadieu C."/>
            <person name="Postlethwait J."/>
            <person name="Bobe J."/>
            <person name="Dillon D."/>
            <person name="Chandos A."/>
            <person name="von Hippel F."/>
            <person name="Guiguen Y."/>
        </authorList>
    </citation>
    <scope>NUCLEOTIDE SEQUENCE</scope>
    <source>
        <strain evidence="1">YG-Jan2019</strain>
    </source>
</reference>
<comment type="caution">
    <text evidence="1">The sequence shown here is derived from an EMBL/GenBank/DDBJ whole genome shotgun (WGS) entry which is preliminary data.</text>
</comment>
<sequence>MAFVLKTTFYFDCPLEARWSSTVSYPGVVLMIPIMLFFVVDSTEWNMALLDTG</sequence>
<protein>
    <submittedName>
        <fullName evidence="1">Uncharacterized protein</fullName>
    </submittedName>
</protein>
<accession>A0ACC2H7S4</accession>
<name>A0ACC2H7S4_DALPE</name>